<proteinExistence type="predicted"/>
<dbReference type="SUPFAM" id="SSF53756">
    <property type="entry name" value="UDP-Glycosyltransferase/glycogen phosphorylase"/>
    <property type="match status" value="1"/>
</dbReference>
<dbReference type="InterPro" id="IPR001296">
    <property type="entry name" value="Glyco_trans_1"/>
</dbReference>
<dbReference type="Pfam" id="PF00534">
    <property type="entry name" value="Glycos_transf_1"/>
    <property type="match status" value="1"/>
</dbReference>
<gene>
    <name evidence="2" type="ORF">WP2W18E11_37320</name>
</gene>
<keyword evidence="2" id="KW-0808">Transferase</keyword>
<feature type="domain" description="Glycosyl transferase family 1" evidence="1">
    <location>
        <begin position="190"/>
        <end position="265"/>
    </location>
</feature>
<name>A0A6S4UVY1_ACIPI</name>
<evidence type="ECO:0000313" key="3">
    <source>
        <dbReference type="Proteomes" id="UP000515758"/>
    </source>
</evidence>
<dbReference type="Proteomes" id="UP000515758">
    <property type="component" value="Chromosome"/>
</dbReference>
<dbReference type="EMBL" id="AP021936">
    <property type="protein sequence ID" value="BBQ50734.1"/>
    <property type="molecule type" value="Genomic_DNA"/>
</dbReference>
<evidence type="ECO:0000259" key="1">
    <source>
        <dbReference type="Pfam" id="PF00534"/>
    </source>
</evidence>
<organism evidence="2 3">
    <name type="scientific">Acinetobacter pittii</name>
    <name type="common">Acinetobacter genomosp. 3</name>
    <dbReference type="NCBI Taxonomy" id="48296"/>
    <lineage>
        <taxon>Bacteria</taxon>
        <taxon>Pseudomonadati</taxon>
        <taxon>Pseudomonadota</taxon>
        <taxon>Gammaproteobacteria</taxon>
        <taxon>Moraxellales</taxon>
        <taxon>Moraxellaceae</taxon>
        <taxon>Acinetobacter</taxon>
        <taxon>Acinetobacter calcoaceticus/baumannii complex</taxon>
    </lineage>
</organism>
<accession>A0A6S4UVY1</accession>
<dbReference type="GO" id="GO:0016757">
    <property type="term" value="F:glycosyltransferase activity"/>
    <property type="evidence" value="ECO:0007669"/>
    <property type="project" value="InterPro"/>
</dbReference>
<protein>
    <submittedName>
        <fullName evidence="2">Glycosyl transferase</fullName>
    </submittedName>
</protein>
<evidence type="ECO:0000313" key="2">
    <source>
        <dbReference type="EMBL" id="BBQ50734.1"/>
    </source>
</evidence>
<reference evidence="2 3" key="1">
    <citation type="submission" date="2019-12" db="EMBL/GenBank/DDBJ databases">
        <title>complete genome sequences of Acinetobacter pittii str. WP2-W18-ESBL-11 isolated from wastewater treatment plant effluent.</title>
        <authorList>
            <person name="Sekizuka T."/>
            <person name="Itokawa K."/>
            <person name="Yatsu K."/>
            <person name="Inamine Y."/>
            <person name="Kuroda M."/>
        </authorList>
    </citation>
    <scope>NUCLEOTIDE SEQUENCE [LARGE SCALE GENOMIC DNA]</scope>
    <source>
        <strain evidence="2 3">WP2-W18-ESBL-11</strain>
    </source>
</reference>
<dbReference type="RefSeq" id="WP_005079620.1">
    <property type="nucleotide sequence ID" value="NZ_AP021936.1"/>
</dbReference>
<sequence>MKKVFFLTNAVDLANSSDGLAKKIHAQTKAFQDCGYATELAGCSGDFYKIGEHQFSIQESGVFKKTDEILKKVEKYILEQESYEILYIRKFYFTPKFLSFLKNIRQKFKSILLELPTYPYYGELQTTKAKIGFWIEYFLVIRKLYKYIDKVITFSSDKKIYGIDCIKISNGIDASEQIYFEEPSRDIIHFISVSSISFWHGIDRFILALKDYPENNVHFHVVGGENDITVSLKKMVDEYHLKDKVTFHGHKNGNALKDIYAMSHIGVGSLGRHRSNIYYLNSLKNREYIAKGLPIVYSEIDDGLENLSYIYKATPNEEPIVISDIVSWFKSMEFSREDVVRFSDIFLWKNQIDVILKNIYISFKEEG</sequence>
<dbReference type="Gene3D" id="3.40.50.2000">
    <property type="entry name" value="Glycogen Phosphorylase B"/>
    <property type="match status" value="1"/>
</dbReference>
<dbReference type="AlphaFoldDB" id="A0A6S4UVY1"/>